<evidence type="ECO:0000313" key="1">
    <source>
        <dbReference type="EMBL" id="KAJ4464947.1"/>
    </source>
</evidence>
<accession>A0A9W8ZS62</accession>
<dbReference type="OrthoDB" id="3041002at2759"/>
<keyword evidence="2" id="KW-1185">Reference proteome</keyword>
<name>A0A9W8ZS62_9AGAR</name>
<reference evidence="1" key="1">
    <citation type="submission" date="2022-08" db="EMBL/GenBank/DDBJ databases">
        <title>A Global Phylogenomic Analysis of the Shiitake Genus Lentinula.</title>
        <authorList>
            <consortium name="DOE Joint Genome Institute"/>
            <person name="Sierra-Patev S."/>
            <person name="Min B."/>
            <person name="Naranjo-Ortiz M."/>
            <person name="Looney B."/>
            <person name="Konkel Z."/>
            <person name="Slot J.C."/>
            <person name="Sakamoto Y."/>
            <person name="Steenwyk J.L."/>
            <person name="Rokas A."/>
            <person name="Carro J."/>
            <person name="Camarero S."/>
            <person name="Ferreira P."/>
            <person name="Molpeceres G."/>
            <person name="Ruiz-Duenas F.J."/>
            <person name="Serrano A."/>
            <person name="Henrissat B."/>
            <person name="Drula E."/>
            <person name="Hughes K.W."/>
            <person name="Mata J.L."/>
            <person name="Ishikawa N.K."/>
            <person name="Vargas-Isla R."/>
            <person name="Ushijima S."/>
            <person name="Smith C.A."/>
            <person name="Ahrendt S."/>
            <person name="Andreopoulos W."/>
            <person name="He G."/>
            <person name="Labutti K."/>
            <person name="Lipzen A."/>
            <person name="Ng V."/>
            <person name="Riley R."/>
            <person name="Sandor L."/>
            <person name="Barry K."/>
            <person name="Martinez A.T."/>
            <person name="Xiao Y."/>
            <person name="Gibbons J.G."/>
            <person name="Terashima K."/>
            <person name="Grigoriev I.V."/>
            <person name="Hibbett D.S."/>
        </authorList>
    </citation>
    <scope>NUCLEOTIDE SEQUENCE</scope>
    <source>
        <strain evidence="1">JLM2183</strain>
    </source>
</reference>
<comment type="caution">
    <text evidence="1">The sequence shown here is derived from an EMBL/GenBank/DDBJ whole genome shotgun (WGS) entry which is preliminary data.</text>
</comment>
<dbReference type="EMBL" id="JAOTPV010000096">
    <property type="protein sequence ID" value="KAJ4464947.1"/>
    <property type="molecule type" value="Genomic_DNA"/>
</dbReference>
<organism evidence="1 2">
    <name type="scientific">Lentinula aciculospora</name>
    <dbReference type="NCBI Taxonomy" id="153920"/>
    <lineage>
        <taxon>Eukaryota</taxon>
        <taxon>Fungi</taxon>
        <taxon>Dikarya</taxon>
        <taxon>Basidiomycota</taxon>
        <taxon>Agaricomycotina</taxon>
        <taxon>Agaricomycetes</taxon>
        <taxon>Agaricomycetidae</taxon>
        <taxon>Agaricales</taxon>
        <taxon>Marasmiineae</taxon>
        <taxon>Omphalotaceae</taxon>
        <taxon>Lentinula</taxon>
    </lineage>
</organism>
<proteinExistence type="predicted"/>
<evidence type="ECO:0000313" key="2">
    <source>
        <dbReference type="Proteomes" id="UP001150266"/>
    </source>
</evidence>
<dbReference type="Proteomes" id="UP001150266">
    <property type="component" value="Unassembled WGS sequence"/>
</dbReference>
<dbReference type="AlphaFoldDB" id="A0A9W8ZS62"/>
<protein>
    <recommendedName>
        <fullName evidence="3">F-box domain-containing protein</fullName>
    </recommendedName>
</protein>
<evidence type="ECO:0008006" key="3">
    <source>
        <dbReference type="Google" id="ProtNLM"/>
    </source>
</evidence>
<sequence length="396" mass="44496">MSKTTDETTNAVGVCIPSELQDMIIEKLLDLDNSYISLASLVCRDWRYRSYGRAFSSICLSGRSILAFASLLGDHFSQPAIFPRARRLRVLCDGEVPWSASLLSDLVKLLQHLAQIGRISELTLDNLNWDILDPALAAILTGFREIEHLSMHRLYFAHLGQFSDFVAKFRLLRTLDLQSIECSVREKWNVSFRSNTSYELGHRVSLDGTGAIFSKKLTWIYPQCISQEQRHNYSICGAQVFCNSPTSSDLLRSLGPLLSRLDITSSENISADSNITSLDISGNSSIRHLHLSSPARVLSLISWLPALLARVKSSELRTLHVSFAQSRQYHLDRPFLKHIAGILDEPQYHGLELIEFIASSPSCGRLEDAVKNEIIACIRSCLPSWDERGLLAFTFH</sequence>
<gene>
    <name evidence="1" type="ORF">J3R30DRAFT_2958937</name>
</gene>